<protein>
    <recommendedName>
        <fullName evidence="1">Fatty acyl-CoA reductase C-terminal domain-containing protein</fullName>
    </recommendedName>
</protein>
<proteinExistence type="predicted"/>
<dbReference type="AlphaFoldDB" id="A0A0A9ETG6"/>
<reference evidence="2" key="2">
    <citation type="journal article" date="2015" name="Data Brief">
        <title>Shoot transcriptome of the giant reed, Arundo donax.</title>
        <authorList>
            <person name="Barrero R.A."/>
            <person name="Guerrero F.D."/>
            <person name="Moolhuijzen P."/>
            <person name="Goolsby J.A."/>
            <person name="Tidwell J."/>
            <person name="Bellgard S.E."/>
            <person name="Bellgard M.I."/>
        </authorList>
    </citation>
    <scope>NUCLEOTIDE SEQUENCE</scope>
    <source>
        <tissue evidence="2">Shoot tissue taken approximately 20 cm above the soil surface</tissue>
    </source>
</reference>
<dbReference type="GO" id="GO:0035336">
    <property type="term" value="P:long-chain fatty-acyl-CoA metabolic process"/>
    <property type="evidence" value="ECO:0007669"/>
    <property type="project" value="TreeGrafter"/>
</dbReference>
<feature type="domain" description="Fatty acyl-CoA reductase C-terminal" evidence="1">
    <location>
        <begin position="97"/>
        <end position="165"/>
    </location>
</feature>
<dbReference type="InterPro" id="IPR026055">
    <property type="entry name" value="FAR"/>
</dbReference>
<dbReference type="InterPro" id="IPR033640">
    <property type="entry name" value="FAR_C"/>
</dbReference>
<dbReference type="EMBL" id="GBRH01194499">
    <property type="protein sequence ID" value="JAE03397.1"/>
    <property type="molecule type" value="Transcribed_RNA"/>
</dbReference>
<dbReference type="GO" id="GO:0080019">
    <property type="term" value="F:alcohol-forming very long-chain fatty acyl-CoA reductase activity"/>
    <property type="evidence" value="ECO:0007669"/>
    <property type="project" value="InterPro"/>
</dbReference>
<organism evidence="2">
    <name type="scientific">Arundo donax</name>
    <name type="common">Giant reed</name>
    <name type="synonym">Donax arundinaceus</name>
    <dbReference type="NCBI Taxonomy" id="35708"/>
    <lineage>
        <taxon>Eukaryota</taxon>
        <taxon>Viridiplantae</taxon>
        <taxon>Streptophyta</taxon>
        <taxon>Embryophyta</taxon>
        <taxon>Tracheophyta</taxon>
        <taxon>Spermatophyta</taxon>
        <taxon>Magnoliopsida</taxon>
        <taxon>Liliopsida</taxon>
        <taxon>Poales</taxon>
        <taxon>Poaceae</taxon>
        <taxon>PACMAD clade</taxon>
        <taxon>Arundinoideae</taxon>
        <taxon>Arundineae</taxon>
        <taxon>Arundo</taxon>
    </lineage>
</organism>
<dbReference type="GO" id="GO:0010345">
    <property type="term" value="P:suberin biosynthetic process"/>
    <property type="evidence" value="ECO:0007669"/>
    <property type="project" value="TreeGrafter"/>
</dbReference>
<evidence type="ECO:0000313" key="2">
    <source>
        <dbReference type="EMBL" id="JAE03397.1"/>
    </source>
</evidence>
<sequence length="177" mass="20878">MLCIISCYPQGSSDWIYQIGSSMRNPLKIGELLNAMYRYFSEKPFMGAEGEVVKAKQLNVPTTMASFYELMDIHYKVPLQDMVCHGLYTTDDHERYNRLKREYNLTVTVAEIFQSATFFKRRFDDSNMQKIIAMMNERDRELIPCDAKLINWEKYLMETHIPGVMECESRETRRGRL</sequence>
<dbReference type="CDD" id="cd09071">
    <property type="entry name" value="FAR_C"/>
    <property type="match status" value="1"/>
</dbReference>
<dbReference type="PANTHER" id="PTHR11011:SF110">
    <property type="entry name" value="FATTY ACYL-COA REDUCTASE"/>
    <property type="match status" value="1"/>
</dbReference>
<evidence type="ECO:0000259" key="1">
    <source>
        <dbReference type="Pfam" id="PF03015"/>
    </source>
</evidence>
<reference evidence="2" key="1">
    <citation type="submission" date="2014-09" db="EMBL/GenBank/DDBJ databases">
        <authorList>
            <person name="Magalhaes I.L.F."/>
            <person name="Oliveira U."/>
            <person name="Santos F.R."/>
            <person name="Vidigal T.H.D.A."/>
            <person name="Brescovit A.D."/>
            <person name="Santos A.J."/>
        </authorList>
    </citation>
    <scope>NUCLEOTIDE SEQUENCE</scope>
    <source>
        <tissue evidence="2">Shoot tissue taken approximately 20 cm above the soil surface</tissue>
    </source>
</reference>
<name>A0A0A9ETG6_ARUDO</name>
<dbReference type="Pfam" id="PF03015">
    <property type="entry name" value="Sterile"/>
    <property type="match status" value="1"/>
</dbReference>
<accession>A0A0A9ETG6</accession>
<dbReference type="PANTHER" id="PTHR11011">
    <property type="entry name" value="MALE STERILITY PROTEIN 2-RELATED"/>
    <property type="match status" value="1"/>
</dbReference>